<feature type="compositionally biased region" description="Pro residues" evidence="1">
    <location>
        <begin position="98"/>
        <end position="117"/>
    </location>
</feature>
<dbReference type="Proteomes" id="UP000019265">
    <property type="component" value="Chromosome"/>
</dbReference>
<protein>
    <submittedName>
        <fullName evidence="2">Uncharacterized protein</fullName>
    </submittedName>
</protein>
<keyword evidence="3" id="KW-1185">Reference proteome</keyword>
<dbReference type="RefSeq" id="WP_025251247.1">
    <property type="nucleotide sequence ID" value="NZ_CP006934.1"/>
</dbReference>
<sequence>MYGQNFNSMMMPNAFGQPYQPFFANGRWFYTDNISVYTYPENIFAGPLSVFQMQMGYQGRSNSNNYMYSIDKIIMDYSLPKSVEDIFNGGSTNFVAQPPRPPQPAPAPAPKPAPAPAPETITKTVYVQTPAPAPAPIIVNVPEQKAAPAPAPAPIIVNVPEQKAAPAPAPEPKEEPKTESVEMFAEFERLVDETIRASKAKKNSDSRARV</sequence>
<evidence type="ECO:0000256" key="1">
    <source>
        <dbReference type="SAM" id="MobiDB-lite"/>
    </source>
</evidence>
<feature type="region of interest" description="Disordered" evidence="1">
    <location>
        <begin position="160"/>
        <end position="179"/>
    </location>
</feature>
<dbReference type="KEGG" id="ssab:SSABA_v1c07070"/>
<feature type="region of interest" description="Disordered" evidence="1">
    <location>
        <begin position="90"/>
        <end position="118"/>
    </location>
</feature>
<dbReference type="STRING" id="1276257.SSABA_v1c07070"/>
<proteinExistence type="predicted"/>
<dbReference type="EMBL" id="CP006934">
    <property type="protein sequence ID" value="AHI54109.1"/>
    <property type="molecule type" value="Genomic_DNA"/>
</dbReference>
<evidence type="ECO:0000313" key="3">
    <source>
        <dbReference type="Proteomes" id="UP000019265"/>
    </source>
</evidence>
<accession>W6AK56</accession>
<dbReference type="HOGENOM" id="CLU_1309470_0_0_14"/>
<organism evidence="2 3">
    <name type="scientific">Spiroplasma sabaudiense Ar-1343</name>
    <dbReference type="NCBI Taxonomy" id="1276257"/>
    <lineage>
        <taxon>Bacteria</taxon>
        <taxon>Bacillati</taxon>
        <taxon>Mycoplasmatota</taxon>
        <taxon>Mollicutes</taxon>
        <taxon>Entomoplasmatales</taxon>
        <taxon>Spiroplasmataceae</taxon>
        <taxon>Spiroplasma</taxon>
    </lineage>
</organism>
<reference evidence="2 3" key="1">
    <citation type="journal article" date="2014" name="Genome Biol. Evol.">
        <title>Molecular evolution of the substrate utilization strategies and putative virulence factors in mosquito-associated Spiroplasma species.</title>
        <authorList>
            <person name="Chang T.H."/>
            <person name="Lo W.S."/>
            <person name="Ku C."/>
            <person name="Chen L.L."/>
            <person name="Kuo C.H."/>
        </authorList>
    </citation>
    <scope>NUCLEOTIDE SEQUENCE [LARGE SCALE GENOMIC DNA]</scope>
    <source>
        <strain evidence="2">Ar-1343</strain>
    </source>
</reference>
<evidence type="ECO:0000313" key="2">
    <source>
        <dbReference type="EMBL" id="AHI54109.1"/>
    </source>
</evidence>
<gene>
    <name evidence="2" type="ORF">SSABA_v1c07070</name>
</gene>
<dbReference type="AlphaFoldDB" id="W6AK56"/>
<name>W6AK56_9MOLU</name>
<dbReference type="PATRIC" id="fig|1276257.3.peg.719"/>